<protein>
    <submittedName>
        <fullName evidence="2">Uncharacterized protein</fullName>
    </submittedName>
</protein>
<dbReference type="AlphaFoldDB" id="A0A2I0IN66"/>
<keyword evidence="3" id="KW-1185">Reference proteome</keyword>
<dbReference type="Proteomes" id="UP000233551">
    <property type="component" value="Unassembled WGS sequence"/>
</dbReference>
<comment type="caution">
    <text evidence="2">The sequence shown here is derived from an EMBL/GenBank/DDBJ whole genome shotgun (WGS) entry which is preliminary data.</text>
</comment>
<evidence type="ECO:0000313" key="3">
    <source>
        <dbReference type="Proteomes" id="UP000233551"/>
    </source>
</evidence>
<feature type="region of interest" description="Disordered" evidence="1">
    <location>
        <begin position="1"/>
        <end position="28"/>
    </location>
</feature>
<proteinExistence type="predicted"/>
<evidence type="ECO:0000313" key="2">
    <source>
        <dbReference type="EMBL" id="PKI45454.1"/>
    </source>
</evidence>
<reference evidence="2 3" key="1">
    <citation type="submission" date="2017-11" db="EMBL/GenBank/DDBJ databases">
        <title>De-novo sequencing of pomegranate (Punica granatum L.) genome.</title>
        <authorList>
            <person name="Akparov Z."/>
            <person name="Amiraslanov A."/>
            <person name="Hajiyeva S."/>
            <person name="Abbasov M."/>
            <person name="Kaur K."/>
            <person name="Hamwieh A."/>
            <person name="Solovyev V."/>
            <person name="Salamov A."/>
            <person name="Braich B."/>
            <person name="Kosarev P."/>
            <person name="Mahmoud A."/>
            <person name="Hajiyev E."/>
            <person name="Babayeva S."/>
            <person name="Izzatullayeva V."/>
            <person name="Mammadov A."/>
            <person name="Mammadov A."/>
            <person name="Sharifova S."/>
            <person name="Ojaghi J."/>
            <person name="Eynullazada K."/>
            <person name="Bayramov B."/>
            <person name="Abdulazimova A."/>
            <person name="Shahmuradov I."/>
        </authorList>
    </citation>
    <scope>NUCLEOTIDE SEQUENCE [LARGE SCALE GENOMIC DNA]</scope>
    <source>
        <strain evidence="3">cv. AG2017</strain>
        <tissue evidence="2">Leaf</tissue>
    </source>
</reference>
<sequence length="138" mass="15525">MDLLISPQTQRKRKSPNFSESGMIIPNPGMRERVGEVAKGVGRLGWNEQTRTGAVGSTSRPDWQSGFSGLYQLIGIEFSRGASYVGFSRDQGSRLWWFREESTRRFSGNQKRSRVSKKKTDPVGSKQTRLAPDEEMAP</sequence>
<organism evidence="2 3">
    <name type="scientific">Punica granatum</name>
    <name type="common">Pomegranate</name>
    <dbReference type="NCBI Taxonomy" id="22663"/>
    <lineage>
        <taxon>Eukaryota</taxon>
        <taxon>Viridiplantae</taxon>
        <taxon>Streptophyta</taxon>
        <taxon>Embryophyta</taxon>
        <taxon>Tracheophyta</taxon>
        <taxon>Spermatophyta</taxon>
        <taxon>Magnoliopsida</taxon>
        <taxon>eudicotyledons</taxon>
        <taxon>Gunneridae</taxon>
        <taxon>Pentapetalae</taxon>
        <taxon>rosids</taxon>
        <taxon>malvids</taxon>
        <taxon>Myrtales</taxon>
        <taxon>Lythraceae</taxon>
        <taxon>Punica</taxon>
    </lineage>
</organism>
<name>A0A2I0IN66_PUNGR</name>
<feature type="region of interest" description="Disordered" evidence="1">
    <location>
        <begin position="104"/>
        <end position="138"/>
    </location>
</feature>
<dbReference type="EMBL" id="PGOL01002719">
    <property type="protein sequence ID" value="PKI45454.1"/>
    <property type="molecule type" value="Genomic_DNA"/>
</dbReference>
<gene>
    <name evidence="2" type="ORF">CRG98_034156</name>
</gene>
<accession>A0A2I0IN66</accession>
<evidence type="ECO:0000256" key="1">
    <source>
        <dbReference type="SAM" id="MobiDB-lite"/>
    </source>
</evidence>